<dbReference type="Gene3D" id="3.30.2310.20">
    <property type="entry name" value="RelE-like"/>
    <property type="match status" value="1"/>
</dbReference>
<evidence type="ECO:0000313" key="1">
    <source>
        <dbReference type="EMBL" id="OIJ13889.1"/>
    </source>
</evidence>
<protein>
    <recommendedName>
        <fullName evidence="3">Addiction module toxin RelE</fullName>
    </recommendedName>
</protein>
<evidence type="ECO:0000313" key="2">
    <source>
        <dbReference type="Proteomes" id="UP000179524"/>
    </source>
</evidence>
<dbReference type="AlphaFoldDB" id="A0A1S2LMY0"/>
<dbReference type="Proteomes" id="UP000179524">
    <property type="component" value="Unassembled WGS sequence"/>
</dbReference>
<organism evidence="1 2">
    <name type="scientific">Anaerobacillus alkalilacustris</name>
    <dbReference type="NCBI Taxonomy" id="393763"/>
    <lineage>
        <taxon>Bacteria</taxon>
        <taxon>Bacillati</taxon>
        <taxon>Bacillota</taxon>
        <taxon>Bacilli</taxon>
        <taxon>Bacillales</taxon>
        <taxon>Bacillaceae</taxon>
        <taxon>Anaerobacillus</taxon>
    </lineage>
</organism>
<sequence>MFEIKVSNKSKKFVQKQDAPTRKRIKNALLQLAEDPYYRKENDIKKMKEYNDIFKLRVSDIRMIYKVELKFRS</sequence>
<dbReference type="EMBL" id="MLQR01000025">
    <property type="protein sequence ID" value="OIJ13889.1"/>
    <property type="molecule type" value="Genomic_DNA"/>
</dbReference>
<dbReference type="OrthoDB" id="9805098at2"/>
<dbReference type="InterPro" id="IPR035093">
    <property type="entry name" value="RelE/ParE_toxin_dom_sf"/>
</dbReference>
<name>A0A1S2LMY0_9BACI</name>
<dbReference type="SUPFAM" id="SSF143011">
    <property type="entry name" value="RelE-like"/>
    <property type="match status" value="1"/>
</dbReference>
<comment type="caution">
    <text evidence="1">The sequence shown here is derived from an EMBL/GenBank/DDBJ whole genome shotgun (WGS) entry which is preliminary data.</text>
</comment>
<dbReference type="RefSeq" id="WP_071309347.1">
    <property type="nucleotide sequence ID" value="NZ_MLQR01000025.1"/>
</dbReference>
<accession>A0A1S2LMY0</accession>
<evidence type="ECO:0008006" key="3">
    <source>
        <dbReference type="Google" id="ProtNLM"/>
    </source>
</evidence>
<reference evidence="1 2" key="1">
    <citation type="submission" date="2016-10" db="EMBL/GenBank/DDBJ databases">
        <title>Draft genome sequences of four alkaliphilic bacteria belonging to the Anaerobacillus genus.</title>
        <authorList>
            <person name="Bassil N.M."/>
            <person name="Lloyd J.R."/>
        </authorList>
    </citation>
    <scope>NUCLEOTIDE SEQUENCE [LARGE SCALE GENOMIC DNA]</scope>
    <source>
        <strain evidence="1 2">DSM 18345</strain>
    </source>
</reference>
<proteinExistence type="predicted"/>
<gene>
    <name evidence="1" type="ORF">BKP37_09385</name>
</gene>
<keyword evidence="2" id="KW-1185">Reference proteome</keyword>